<comment type="caution">
    <text evidence="1">The sequence shown here is derived from an EMBL/GenBank/DDBJ whole genome shotgun (WGS) entry which is preliminary data.</text>
</comment>
<evidence type="ECO:0000313" key="1">
    <source>
        <dbReference type="EMBL" id="MFC6334715.1"/>
    </source>
</evidence>
<name>A0ABW1VB36_9BACL</name>
<dbReference type="Proteomes" id="UP001596233">
    <property type="component" value="Unassembled WGS sequence"/>
</dbReference>
<sequence length="68" mass="7541">MTKETDAIWQQRIAEQLDGLQYGQVIVTVHDGQIVQIDRTERTRYPLTSTKDVAAAGKPVKQSKLASG</sequence>
<accession>A0ABW1VB36</accession>
<dbReference type="Pfam" id="PF10055">
    <property type="entry name" value="DUF2292"/>
    <property type="match status" value="1"/>
</dbReference>
<organism evidence="1 2">
    <name type="scientific">Paenibacillus septentrionalis</name>
    <dbReference type="NCBI Taxonomy" id="429342"/>
    <lineage>
        <taxon>Bacteria</taxon>
        <taxon>Bacillati</taxon>
        <taxon>Bacillota</taxon>
        <taxon>Bacilli</taxon>
        <taxon>Bacillales</taxon>
        <taxon>Paenibacillaceae</taxon>
        <taxon>Paenibacillus</taxon>
    </lineage>
</organism>
<evidence type="ECO:0000313" key="2">
    <source>
        <dbReference type="Proteomes" id="UP001596233"/>
    </source>
</evidence>
<dbReference type="EMBL" id="JBHSTE010000007">
    <property type="protein sequence ID" value="MFC6334715.1"/>
    <property type="molecule type" value="Genomic_DNA"/>
</dbReference>
<gene>
    <name evidence="1" type="ORF">ACFP56_18950</name>
</gene>
<keyword evidence="2" id="KW-1185">Reference proteome</keyword>
<dbReference type="InterPro" id="IPR018743">
    <property type="entry name" value="DUF2292"/>
</dbReference>
<proteinExistence type="predicted"/>
<protein>
    <submittedName>
        <fullName evidence="1">YezD family protein</fullName>
    </submittedName>
</protein>
<reference evidence="2" key="1">
    <citation type="journal article" date="2019" name="Int. J. Syst. Evol. Microbiol.">
        <title>The Global Catalogue of Microorganisms (GCM) 10K type strain sequencing project: providing services to taxonomists for standard genome sequencing and annotation.</title>
        <authorList>
            <consortium name="The Broad Institute Genomics Platform"/>
            <consortium name="The Broad Institute Genome Sequencing Center for Infectious Disease"/>
            <person name="Wu L."/>
            <person name="Ma J."/>
        </authorList>
    </citation>
    <scope>NUCLEOTIDE SEQUENCE [LARGE SCALE GENOMIC DNA]</scope>
    <source>
        <strain evidence="2">PCU 280</strain>
    </source>
</reference>
<dbReference type="RefSeq" id="WP_379237521.1">
    <property type="nucleotide sequence ID" value="NZ_JBHSTE010000007.1"/>
</dbReference>